<gene>
    <name evidence="1" type="ORF">GW579_08285</name>
</gene>
<name>A0A6M2B2H3_9GAMM</name>
<dbReference type="Pfam" id="PF07927">
    <property type="entry name" value="HicA_toxin"/>
    <property type="match status" value="1"/>
</dbReference>
<keyword evidence="2" id="KW-1185">Reference proteome</keyword>
<dbReference type="EMBL" id="JAADJS010000001">
    <property type="protein sequence ID" value="NGX87089.1"/>
    <property type="molecule type" value="Genomic_DNA"/>
</dbReference>
<protein>
    <submittedName>
        <fullName evidence="1">Type II toxin-antitoxin system HicA family toxin</fullName>
    </submittedName>
</protein>
<reference evidence="1 2" key="1">
    <citation type="submission" date="2020-01" db="EMBL/GenBank/DDBJ databases">
        <authorList>
            <person name="Lee S.D."/>
        </authorList>
    </citation>
    <scope>NUCLEOTIDE SEQUENCE [LARGE SCALE GENOMIC DNA]</scope>
    <source>
        <strain evidence="1 2">Lac-M11</strain>
    </source>
</reference>
<proteinExistence type="predicted"/>
<accession>A0A6M2B2H3</accession>
<dbReference type="InterPro" id="IPR012933">
    <property type="entry name" value="HicA_mRNA_interferase"/>
</dbReference>
<dbReference type="Proteomes" id="UP000476696">
    <property type="component" value="Unassembled WGS sequence"/>
</dbReference>
<sequence>MNMLNSGHLKTLHLIFSLPTSSAVEWRKMEVLFIALGAKVSEGKGSRVRFEINNVVASFHRPHPEKEAKIYQVRDAKTFLEAIGVKP</sequence>
<reference evidence="1 2" key="2">
    <citation type="submission" date="2020-03" db="EMBL/GenBank/DDBJ databases">
        <title>Rahnella aceri sp. nov., isoated from traditional Jeju Makgeolli.</title>
        <authorList>
            <person name="Kim I.S."/>
            <person name="Jeon D."/>
        </authorList>
    </citation>
    <scope>NUCLEOTIDE SEQUENCE [LARGE SCALE GENOMIC DNA]</scope>
    <source>
        <strain evidence="1 2">Lac-M11</strain>
    </source>
</reference>
<organism evidence="1 2">
    <name type="scientific">Rahnella contaminans</name>
    <dbReference type="NCBI Taxonomy" id="2703882"/>
    <lineage>
        <taxon>Bacteria</taxon>
        <taxon>Pseudomonadati</taxon>
        <taxon>Pseudomonadota</taxon>
        <taxon>Gammaproteobacteria</taxon>
        <taxon>Enterobacterales</taxon>
        <taxon>Yersiniaceae</taxon>
        <taxon>Rahnella</taxon>
    </lineage>
</organism>
<dbReference type="AlphaFoldDB" id="A0A6M2B2H3"/>
<dbReference type="RefSeq" id="WP_152324555.1">
    <property type="nucleotide sequence ID" value="NZ_JAADJS010000001.1"/>
</dbReference>
<evidence type="ECO:0000313" key="2">
    <source>
        <dbReference type="Proteomes" id="UP000476696"/>
    </source>
</evidence>
<dbReference type="GO" id="GO:0003729">
    <property type="term" value="F:mRNA binding"/>
    <property type="evidence" value="ECO:0007669"/>
    <property type="project" value="InterPro"/>
</dbReference>
<evidence type="ECO:0000313" key="1">
    <source>
        <dbReference type="EMBL" id="NGX87089.1"/>
    </source>
</evidence>
<comment type="caution">
    <text evidence="1">The sequence shown here is derived from an EMBL/GenBank/DDBJ whole genome shotgun (WGS) entry which is preliminary data.</text>
</comment>